<reference evidence="1 2" key="2">
    <citation type="journal article" date="2014" name="Genome Announc.">
        <title>Complete Genome Sequence of Coprothermobacter proteolyticus DSM 5265.</title>
        <authorList>
            <person name="Alexiev A."/>
            <person name="Coil D.A."/>
            <person name="Badger J.H."/>
            <person name="Enticknap J."/>
            <person name="Ward N."/>
            <person name="Robb F.T."/>
            <person name="Eisen J.A."/>
        </authorList>
    </citation>
    <scope>NUCLEOTIDE SEQUENCE [LARGE SCALE GENOMIC DNA]</scope>
    <source>
        <strain evidence="2">ATCC 35245 / DSM 5265 / OCM 4 / BT</strain>
    </source>
</reference>
<dbReference type="Proteomes" id="UP000001732">
    <property type="component" value="Chromosome"/>
</dbReference>
<dbReference type="AlphaFoldDB" id="B5Y9I8"/>
<evidence type="ECO:0000313" key="2">
    <source>
        <dbReference type="Proteomes" id="UP000001732"/>
    </source>
</evidence>
<protein>
    <submittedName>
        <fullName evidence="1">Uncharacterized protein</fullName>
    </submittedName>
</protein>
<evidence type="ECO:0000313" key="1">
    <source>
        <dbReference type="EMBL" id="ACI18223.1"/>
    </source>
</evidence>
<accession>B5Y9I8</accession>
<proteinExistence type="predicted"/>
<gene>
    <name evidence="1" type="ordered locus">COPRO5265_1125</name>
</gene>
<dbReference type="EMBL" id="CP001145">
    <property type="protein sequence ID" value="ACI18223.1"/>
    <property type="molecule type" value="Genomic_DNA"/>
</dbReference>
<name>B5Y9I8_COPPD</name>
<sequence length="35" mass="3762">MFLSAEVGSLSVFRVMLDSSFCRLVLSAEGVIIAL</sequence>
<reference evidence="2" key="1">
    <citation type="submission" date="2008-08" db="EMBL/GenBank/DDBJ databases">
        <title>The complete genome sequence of Coprothermobacter proteolyticus strain ATCC 5245 / DSM 5265 / BT.</title>
        <authorList>
            <person name="Dodson R.J."/>
            <person name="Durkin A.S."/>
            <person name="Wu M."/>
            <person name="Eisen J."/>
            <person name="Sutton G."/>
        </authorList>
    </citation>
    <scope>NUCLEOTIDE SEQUENCE [LARGE SCALE GENOMIC DNA]</scope>
    <source>
        <strain evidence="2">ATCC 35245 / DSM 5265 / OCM 4 / BT</strain>
    </source>
</reference>
<keyword evidence="2" id="KW-1185">Reference proteome</keyword>
<organism evidence="1 2">
    <name type="scientific">Coprothermobacter proteolyticus (strain ATCC 35245 / DSM 5265 / OCM 4 / BT)</name>
    <dbReference type="NCBI Taxonomy" id="309798"/>
    <lineage>
        <taxon>Bacteria</taxon>
        <taxon>Pseudomonadati</taxon>
        <taxon>Coprothermobacterota</taxon>
        <taxon>Coprothermobacteria</taxon>
        <taxon>Coprothermobacterales</taxon>
        <taxon>Coprothermobacteraceae</taxon>
        <taxon>Coprothermobacter</taxon>
    </lineage>
</organism>